<evidence type="ECO:0000313" key="12">
    <source>
        <dbReference type="Proteomes" id="UP000381093"/>
    </source>
</evidence>
<feature type="domain" description="Acyl-CoA dehydrogenase/oxidase C-terminal" evidence="8">
    <location>
        <begin position="242"/>
        <end position="391"/>
    </location>
</feature>
<keyword evidence="5 7" id="KW-0274">FAD</keyword>
<dbReference type="InterPro" id="IPR037069">
    <property type="entry name" value="AcylCoA_DH/ox_N_sf"/>
</dbReference>
<dbReference type="EC" id="1.3.8.3" evidence="11"/>
<dbReference type="InterPro" id="IPR009100">
    <property type="entry name" value="AcylCoA_DH/oxidase_NM_dom_sf"/>
</dbReference>
<reference evidence="11 12" key="1">
    <citation type="submission" date="2019-09" db="EMBL/GenBank/DDBJ databases">
        <authorList>
            <person name="Chandra G."/>
            <person name="Truman W A."/>
        </authorList>
    </citation>
    <scope>NUCLEOTIDE SEQUENCE [LARGE SCALE GENOMIC DNA]</scope>
    <source>
        <strain evidence="11">PS710</strain>
    </source>
</reference>
<evidence type="ECO:0000256" key="2">
    <source>
        <dbReference type="ARBA" id="ARBA00009347"/>
    </source>
</evidence>
<comment type="similarity">
    <text evidence="2 7">Belongs to the acyl-CoA dehydrogenase family.</text>
</comment>
<feature type="domain" description="Acyl-CoA dehydrogenase/oxidase N-terminal" evidence="10">
    <location>
        <begin position="7"/>
        <end position="125"/>
    </location>
</feature>
<dbReference type="AlphaFoldDB" id="A0A5E7CBQ3"/>
<dbReference type="EMBL" id="CABVHW010000006">
    <property type="protein sequence ID" value="VVN97464.1"/>
    <property type="molecule type" value="Genomic_DNA"/>
</dbReference>
<evidence type="ECO:0000259" key="10">
    <source>
        <dbReference type="Pfam" id="PF02771"/>
    </source>
</evidence>
<dbReference type="Gene3D" id="2.40.110.10">
    <property type="entry name" value="Butyryl-CoA Dehydrogenase, subunit A, domain 2"/>
    <property type="match status" value="1"/>
</dbReference>
<proteinExistence type="inferred from homology"/>
<dbReference type="PANTHER" id="PTHR48083">
    <property type="entry name" value="MEDIUM-CHAIN SPECIFIC ACYL-COA DEHYDROGENASE, MITOCHONDRIAL-RELATED"/>
    <property type="match status" value="1"/>
</dbReference>
<dbReference type="Gene3D" id="1.20.140.10">
    <property type="entry name" value="Butyryl-CoA Dehydrogenase, subunit A, domain 3"/>
    <property type="match status" value="1"/>
</dbReference>
<evidence type="ECO:0000256" key="3">
    <source>
        <dbReference type="ARBA" id="ARBA00011738"/>
    </source>
</evidence>
<evidence type="ECO:0000259" key="8">
    <source>
        <dbReference type="Pfam" id="PF00441"/>
    </source>
</evidence>
<evidence type="ECO:0000313" key="11">
    <source>
        <dbReference type="EMBL" id="VVN97464.1"/>
    </source>
</evidence>
<protein>
    <submittedName>
        <fullName evidence="11">(R)-benzylsuccinyl-CoA dehydrogenase</fullName>
        <ecNumber evidence="11">1.3.8.3</ecNumber>
    </submittedName>
</protein>
<dbReference type="Proteomes" id="UP000381093">
    <property type="component" value="Unassembled WGS sequence"/>
</dbReference>
<dbReference type="GO" id="GO:0033734">
    <property type="term" value="F:(R)-benzylsuccinyl-CoA dehydrogenase activity"/>
    <property type="evidence" value="ECO:0007669"/>
    <property type="project" value="UniProtKB-EC"/>
</dbReference>
<gene>
    <name evidence="11" type="primary">bbsG_2</name>
    <name evidence="11" type="ORF">PS710_02383</name>
</gene>
<dbReference type="InterPro" id="IPR006091">
    <property type="entry name" value="Acyl-CoA_Oxase/DH_mid-dom"/>
</dbReference>
<dbReference type="InterPro" id="IPR009075">
    <property type="entry name" value="AcylCo_DH/oxidase_C"/>
</dbReference>
<dbReference type="GO" id="GO:0005737">
    <property type="term" value="C:cytoplasm"/>
    <property type="evidence" value="ECO:0007669"/>
    <property type="project" value="TreeGrafter"/>
</dbReference>
<dbReference type="SUPFAM" id="SSF47203">
    <property type="entry name" value="Acyl-CoA dehydrogenase C-terminal domain-like"/>
    <property type="match status" value="1"/>
</dbReference>
<evidence type="ECO:0000259" key="9">
    <source>
        <dbReference type="Pfam" id="PF02770"/>
    </source>
</evidence>
<evidence type="ECO:0000256" key="1">
    <source>
        <dbReference type="ARBA" id="ARBA00001974"/>
    </source>
</evidence>
<organism evidence="11 12">
    <name type="scientific">Pseudomonas fluorescens</name>
    <dbReference type="NCBI Taxonomy" id="294"/>
    <lineage>
        <taxon>Bacteria</taxon>
        <taxon>Pseudomonadati</taxon>
        <taxon>Pseudomonadota</taxon>
        <taxon>Gammaproteobacteria</taxon>
        <taxon>Pseudomonadales</taxon>
        <taxon>Pseudomonadaceae</taxon>
        <taxon>Pseudomonas</taxon>
    </lineage>
</organism>
<feature type="domain" description="Acyl-CoA oxidase/dehydrogenase middle" evidence="9">
    <location>
        <begin position="130"/>
        <end position="230"/>
    </location>
</feature>
<dbReference type="InterPro" id="IPR046373">
    <property type="entry name" value="Acyl-CoA_Oxase/DH_mid-dom_sf"/>
</dbReference>
<keyword evidence="6 7" id="KW-0560">Oxidoreductase</keyword>
<comment type="cofactor">
    <cofactor evidence="1 7">
        <name>FAD</name>
        <dbReference type="ChEBI" id="CHEBI:57692"/>
    </cofactor>
</comment>
<dbReference type="GO" id="GO:0050660">
    <property type="term" value="F:flavin adenine dinucleotide binding"/>
    <property type="evidence" value="ECO:0007669"/>
    <property type="project" value="InterPro"/>
</dbReference>
<dbReference type="Gene3D" id="1.10.540.10">
    <property type="entry name" value="Acyl-CoA dehydrogenase/oxidase, N-terminal domain"/>
    <property type="match status" value="1"/>
</dbReference>
<dbReference type="Pfam" id="PF02771">
    <property type="entry name" value="Acyl-CoA_dh_N"/>
    <property type="match status" value="1"/>
</dbReference>
<keyword evidence="4 7" id="KW-0285">Flavoprotein</keyword>
<sequence>MREQKIQNLVTQVEAFMREQVIPAEQLNHEQLTQGNRWAYSAVVKQLRAKAKESGLWLFPVDPALGGHGLNLVEFAPIAERINWSNMGPDIFNCYSGTISNVQTLSRYGSDSIKEQFLRPLLSGESRSTISITERGVPSSDPTELRFSIQKEGQEYVLNGRKSWATGAMHDICNVVLVLGATDPSAPRHQRHSLVAVPKNAPGLRLERIETVMGFDDAPFGHCDLIFDNVRVPVQNRLGDEGAGFAIIQETLGLGRIQLGMGAVGVAERAMMEMCSWVEKRVIGGRPLVERGVITDAIARSRIEIDQARAFIMHTARIIHESGARAARSEVAQAKVLAPEMALNVLDRAMQFHGGAGLSWDTPLAEMWAHQRAVRIGEGADEVHREVIARVEIDRQRKAREVSVG</sequence>
<dbReference type="GO" id="GO:0003995">
    <property type="term" value="F:acyl-CoA dehydrogenase activity"/>
    <property type="evidence" value="ECO:0007669"/>
    <property type="project" value="TreeGrafter"/>
</dbReference>
<dbReference type="Pfam" id="PF02770">
    <property type="entry name" value="Acyl-CoA_dh_M"/>
    <property type="match status" value="1"/>
</dbReference>
<evidence type="ECO:0000256" key="4">
    <source>
        <dbReference type="ARBA" id="ARBA00022630"/>
    </source>
</evidence>
<dbReference type="PANTHER" id="PTHR48083:SF13">
    <property type="entry name" value="ACYL-COA DEHYDROGENASE FAMILY MEMBER 11"/>
    <property type="match status" value="1"/>
</dbReference>
<dbReference type="InterPro" id="IPR036250">
    <property type="entry name" value="AcylCo_DH-like_C"/>
</dbReference>
<accession>A0A5E7CBQ3</accession>
<dbReference type="InterPro" id="IPR013786">
    <property type="entry name" value="AcylCoA_DH/ox_N"/>
</dbReference>
<comment type="subunit">
    <text evidence="3">Homodimer.</text>
</comment>
<dbReference type="RefSeq" id="WP_150764681.1">
    <property type="nucleotide sequence ID" value="NZ_CABVHW010000006.1"/>
</dbReference>
<dbReference type="Pfam" id="PF00441">
    <property type="entry name" value="Acyl-CoA_dh_1"/>
    <property type="match status" value="1"/>
</dbReference>
<dbReference type="InterPro" id="IPR050741">
    <property type="entry name" value="Acyl-CoA_dehydrogenase"/>
</dbReference>
<name>A0A5E7CBQ3_PSEFL</name>
<dbReference type="GO" id="GO:0033539">
    <property type="term" value="P:fatty acid beta-oxidation using acyl-CoA dehydrogenase"/>
    <property type="evidence" value="ECO:0007669"/>
    <property type="project" value="TreeGrafter"/>
</dbReference>
<evidence type="ECO:0000256" key="5">
    <source>
        <dbReference type="ARBA" id="ARBA00022827"/>
    </source>
</evidence>
<evidence type="ECO:0000256" key="7">
    <source>
        <dbReference type="RuleBase" id="RU362125"/>
    </source>
</evidence>
<evidence type="ECO:0000256" key="6">
    <source>
        <dbReference type="ARBA" id="ARBA00023002"/>
    </source>
</evidence>
<dbReference type="SUPFAM" id="SSF56645">
    <property type="entry name" value="Acyl-CoA dehydrogenase NM domain-like"/>
    <property type="match status" value="1"/>
</dbReference>